<reference evidence="1 2" key="1">
    <citation type="submission" date="2019-07" db="EMBL/GenBank/DDBJ databases">
        <authorList>
            <person name="Jastrzebski P J."/>
            <person name="Paukszto L."/>
            <person name="Jastrzebski P J."/>
        </authorList>
    </citation>
    <scope>NUCLEOTIDE SEQUENCE [LARGE SCALE GENOMIC DNA]</scope>
    <source>
        <strain evidence="1 2">WMS-il1</strain>
    </source>
</reference>
<dbReference type="EMBL" id="CABIJS010000356">
    <property type="protein sequence ID" value="VUZ50434.1"/>
    <property type="molecule type" value="Genomic_DNA"/>
</dbReference>
<accession>A0A564YV26</accession>
<protein>
    <submittedName>
        <fullName evidence="1">Uncharacterized protein</fullName>
    </submittedName>
</protein>
<organism evidence="1 2">
    <name type="scientific">Hymenolepis diminuta</name>
    <name type="common">Rat tapeworm</name>
    <dbReference type="NCBI Taxonomy" id="6216"/>
    <lineage>
        <taxon>Eukaryota</taxon>
        <taxon>Metazoa</taxon>
        <taxon>Spiralia</taxon>
        <taxon>Lophotrochozoa</taxon>
        <taxon>Platyhelminthes</taxon>
        <taxon>Cestoda</taxon>
        <taxon>Eucestoda</taxon>
        <taxon>Cyclophyllidea</taxon>
        <taxon>Hymenolepididae</taxon>
        <taxon>Hymenolepis</taxon>
    </lineage>
</organism>
<keyword evidence="2" id="KW-1185">Reference proteome</keyword>
<name>A0A564YV26_HYMDI</name>
<proteinExistence type="predicted"/>
<dbReference type="AlphaFoldDB" id="A0A564YV26"/>
<gene>
    <name evidence="1" type="ORF">WMSIL1_LOCUS9331</name>
</gene>
<dbReference type="Proteomes" id="UP000321570">
    <property type="component" value="Unassembled WGS sequence"/>
</dbReference>
<sequence>MKLLLSVRDRVKVTSLTQPMEFSISKVDPRRLISETTVVNQQSVLPINMLDRHTNQIC</sequence>
<evidence type="ECO:0000313" key="1">
    <source>
        <dbReference type="EMBL" id="VUZ50434.1"/>
    </source>
</evidence>
<evidence type="ECO:0000313" key="2">
    <source>
        <dbReference type="Proteomes" id="UP000321570"/>
    </source>
</evidence>